<accession>A0A7X0MTJ3</accession>
<dbReference type="Gene3D" id="3.90.550.10">
    <property type="entry name" value="Spore Coat Polysaccharide Biosynthesis Protein SpsA, Chain A"/>
    <property type="match status" value="1"/>
</dbReference>
<sequence length="304" mass="35068">MTPHFGRGAAIFLLDQTYLLPFQVMMHSMRDAVENRNVDIVVLTDDDGLLDNPFLRRICDKIIKISEDQLELLKSIDLSSVPDEFRHPKYGVYWFLKFLVFDYYGYDYHIYLDTDMLALRRDFSFDDIFAGTAFSAAPTIGKTALGIPPNSRGSSNNDLEQQRIVDTTREIAARNYKISRSINSGVMSIPKSMIGRSTVRSLVELSTLNSYRLEQDVVRAHASQFLPDDFRPLPIWLNMPELPLRAAGEVNAIERLLPYTKILHFNLHPKPWKISGRPGWVHQIWHRHRSLATRWIETQSTPPH</sequence>
<dbReference type="EMBL" id="JACHBU010000017">
    <property type="protein sequence ID" value="MBB6511097.1"/>
    <property type="molecule type" value="Genomic_DNA"/>
</dbReference>
<dbReference type="AlphaFoldDB" id="A0A7X0MTJ3"/>
<dbReference type="SUPFAM" id="SSF53448">
    <property type="entry name" value="Nucleotide-diphospho-sugar transferases"/>
    <property type="match status" value="1"/>
</dbReference>
<evidence type="ECO:0000313" key="1">
    <source>
        <dbReference type="EMBL" id="MBB6511097.1"/>
    </source>
</evidence>
<dbReference type="InterPro" id="IPR029044">
    <property type="entry name" value="Nucleotide-diphossugar_trans"/>
</dbReference>
<protein>
    <submittedName>
        <fullName evidence="1">Lipopolysaccharide biosynthesis glycosyltransferase</fullName>
    </submittedName>
</protein>
<dbReference type="Proteomes" id="UP000585437">
    <property type="component" value="Unassembled WGS sequence"/>
</dbReference>
<reference evidence="1 2" key="1">
    <citation type="submission" date="2020-08" db="EMBL/GenBank/DDBJ databases">
        <title>The Agave Microbiome: Exploring the role of microbial communities in plant adaptations to desert environments.</title>
        <authorList>
            <person name="Partida-Martinez L.P."/>
        </authorList>
    </citation>
    <scope>NUCLEOTIDE SEQUENCE [LARGE SCALE GENOMIC DNA]</scope>
    <source>
        <strain evidence="1 2">AS3.12</strain>
    </source>
</reference>
<evidence type="ECO:0000313" key="2">
    <source>
        <dbReference type="Proteomes" id="UP000585437"/>
    </source>
</evidence>
<gene>
    <name evidence="1" type="ORF">F4695_004495</name>
</gene>
<keyword evidence="2" id="KW-1185">Reference proteome</keyword>
<organism evidence="1 2">
    <name type="scientific">Rhizobium soli</name>
    <dbReference type="NCBI Taxonomy" id="424798"/>
    <lineage>
        <taxon>Bacteria</taxon>
        <taxon>Pseudomonadati</taxon>
        <taxon>Pseudomonadota</taxon>
        <taxon>Alphaproteobacteria</taxon>
        <taxon>Hyphomicrobiales</taxon>
        <taxon>Rhizobiaceae</taxon>
        <taxon>Rhizobium/Agrobacterium group</taxon>
        <taxon>Rhizobium</taxon>
    </lineage>
</organism>
<name>A0A7X0MTJ3_9HYPH</name>
<proteinExistence type="predicted"/>
<keyword evidence="1" id="KW-0808">Transferase</keyword>
<dbReference type="InterPro" id="IPR050587">
    <property type="entry name" value="GNT1/Glycosyltrans_8"/>
</dbReference>
<dbReference type="GO" id="GO:0016740">
    <property type="term" value="F:transferase activity"/>
    <property type="evidence" value="ECO:0007669"/>
    <property type="project" value="UniProtKB-KW"/>
</dbReference>
<dbReference type="PANTHER" id="PTHR11183">
    <property type="entry name" value="GLYCOGENIN SUBFAMILY MEMBER"/>
    <property type="match status" value="1"/>
</dbReference>
<comment type="caution">
    <text evidence="1">The sequence shown here is derived from an EMBL/GenBank/DDBJ whole genome shotgun (WGS) entry which is preliminary data.</text>
</comment>
<dbReference type="RefSeq" id="WP_184656106.1">
    <property type="nucleotide sequence ID" value="NZ_JACHBU010000017.1"/>
</dbReference>